<keyword evidence="1" id="KW-0472">Membrane</keyword>
<evidence type="ECO:0000313" key="3">
    <source>
        <dbReference type="Proteomes" id="UP000257080"/>
    </source>
</evidence>
<name>A0A3E0WEL5_9MICO</name>
<dbReference type="AlphaFoldDB" id="A0A3E0WEL5"/>
<keyword evidence="1" id="KW-0812">Transmembrane</keyword>
<protein>
    <recommendedName>
        <fullName evidence="4">SHOCT domain-containing protein</fullName>
    </recommendedName>
</protein>
<gene>
    <name evidence="2" type="ORF">B7R25_04885</name>
</gene>
<evidence type="ECO:0000313" key="2">
    <source>
        <dbReference type="EMBL" id="RFA28055.1"/>
    </source>
</evidence>
<sequence length="103" mass="11281">MPAARTAYDYFPIVFSVAAVIVAVSIVIAIILVARQHRSARSADREPMLSYLDTSAPAHASTQLGAESTEERLRELDELDHRRAISPEEYVRARSKALDGNGA</sequence>
<dbReference type="RefSeq" id="WP_116417852.1">
    <property type="nucleotide sequence ID" value="NZ_NBXC01000012.1"/>
</dbReference>
<accession>A0A3E0WEL5</accession>
<feature type="transmembrane region" description="Helical" evidence="1">
    <location>
        <begin position="12"/>
        <end position="34"/>
    </location>
</feature>
<dbReference type="EMBL" id="NBXE01000017">
    <property type="protein sequence ID" value="RFA28055.1"/>
    <property type="molecule type" value="Genomic_DNA"/>
</dbReference>
<evidence type="ECO:0008006" key="4">
    <source>
        <dbReference type="Google" id="ProtNLM"/>
    </source>
</evidence>
<reference evidence="2 3" key="1">
    <citation type="submission" date="2017-04" db="EMBL/GenBank/DDBJ databases">
        <title>Comparative genome analysis of Subtercola boreus.</title>
        <authorList>
            <person name="Cho Y.-J."/>
            <person name="Cho A."/>
            <person name="Kim O.-S."/>
            <person name="Lee J.-I."/>
        </authorList>
    </citation>
    <scope>NUCLEOTIDE SEQUENCE [LARGE SCALE GENOMIC DNA]</scope>
    <source>
        <strain evidence="2 3">P28004</strain>
    </source>
</reference>
<dbReference type="Proteomes" id="UP000257080">
    <property type="component" value="Unassembled WGS sequence"/>
</dbReference>
<proteinExistence type="predicted"/>
<keyword evidence="1" id="KW-1133">Transmembrane helix</keyword>
<comment type="caution">
    <text evidence="2">The sequence shown here is derived from an EMBL/GenBank/DDBJ whole genome shotgun (WGS) entry which is preliminary data.</text>
</comment>
<evidence type="ECO:0000256" key="1">
    <source>
        <dbReference type="SAM" id="Phobius"/>
    </source>
</evidence>
<organism evidence="2 3">
    <name type="scientific">Subtercola boreus</name>
    <dbReference type="NCBI Taxonomy" id="120213"/>
    <lineage>
        <taxon>Bacteria</taxon>
        <taxon>Bacillati</taxon>
        <taxon>Actinomycetota</taxon>
        <taxon>Actinomycetes</taxon>
        <taxon>Micrococcales</taxon>
        <taxon>Microbacteriaceae</taxon>
        <taxon>Subtercola</taxon>
    </lineage>
</organism>